<keyword evidence="14" id="KW-1185">Reference proteome</keyword>
<sequence length="317" mass="35185">MMSQEMWMTEAHKTIELMGTKIRLSFKGQFADRWVSEACTMLKRYEQVFSANNAFSPLSALTHSAVKEPVVVDSELYELIKIGKAHSLAPNSFLNIAIGPLIKLWRVGFDEARVPSQSEIDSVLACLDPAYIILDDEHQSVFFAKPGVEIDLGAIAKGYFSDKIMDFFKQKNPLSAMIDIGGNLLVYGESPKHSLDWDVGIQNPFLPRGHSVAKVKITNQSVVTSGIYERTFEYNGNQYHHIFDSQTGYPVENNVASLTVISKTSLDCDIYTTKLFGMPPKRILDSVNGIEGIEAVVITVDGQLAVSTNLRDKITLA</sequence>
<evidence type="ECO:0000256" key="4">
    <source>
        <dbReference type="ARBA" id="ARBA00016337"/>
    </source>
</evidence>
<comment type="similarity">
    <text evidence="2 12">Belongs to the ApbE family.</text>
</comment>
<dbReference type="EC" id="2.7.1.180" evidence="3 12"/>
<dbReference type="PANTHER" id="PTHR30040">
    <property type="entry name" value="THIAMINE BIOSYNTHESIS LIPOPROTEIN APBE"/>
    <property type="match status" value="1"/>
</dbReference>
<gene>
    <name evidence="13" type="ORF">ACFFUV_18320</name>
</gene>
<dbReference type="RefSeq" id="WP_390195602.1">
    <property type="nucleotide sequence ID" value="NZ_JBHMEP010000008.1"/>
</dbReference>
<evidence type="ECO:0000256" key="6">
    <source>
        <dbReference type="ARBA" id="ARBA00022679"/>
    </source>
</evidence>
<evidence type="ECO:0000256" key="7">
    <source>
        <dbReference type="ARBA" id="ARBA00022723"/>
    </source>
</evidence>
<evidence type="ECO:0000256" key="9">
    <source>
        <dbReference type="ARBA" id="ARBA00022842"/>
    </source>
</evidence>
<keyword evidence="5 12" id="KW-0285">Flavoprotein</keyword>
<accession>A0ABV5HRY4</accession>
<comment type="caution">
    <text evidence="13">The sequence shown here is derived from an EMBL/GenBank/DDBJ whole genome shotgun (WGS) entry which is preliminary data.</text>
</comment>
<keyword evidence="7 12" id="KW-0479">Metal-binding</keyword>
<evidence type="ECO:0000313" key="14">
    <source>
        <dbReference type="Proteomes" id="UP001589645"/>
    </source>
</evidence>
<keyword evidence="6 12" id="KW-0808">Transferase</keyword>
<keyword evidence="8 12" id="KW-0274">FAD</keyword>
<dbReference type="Proteomes" id="UP001589645">
    <property type="component" value="Unassembled WGS sequence"/>
</dbReference>
<dbReference type="SUPFAM" id="SSF143631">
    <property type="entry name" value="ApbE-like"/>
    <property type="match status" value="1"/>
</dbReference>
<evidence type="ECO:0000256" key="1">
    <source>
        <dbReference type="ARBA" id="ARBA00001946"/>
    </source>
</evidence>
<organism evidence="13 14">
    <name type="scientific">Vibrio olivae</name>
    <dbReference type="NCBI Taxonomy" id="1243002"/>
    <lineage>
        <taxon>Bacteria</taxon>
        <taxon>Pseudomonadati</taxon>
        <taxon>Pseudomonadota</taxon>
        <taxon>Gammaproteobacteria</taxon>
        <taxon>Vibrionales</taxon>
        <taxon>Vibrionaceae</taxon>
        <taxon>Vibrio</taxon>
    </lineage>
</organism>
<dbReference type="PANTHER" id="PTHR30040:SF2">
    <property type="entry name" value="FAD:PROTEIN FMN TRANSFERASE"/>
    <property type="match status" value="1"/>
</dbReference>
<name>A0ABV5HRY4_9VIBR</name>
<dbReference type="Gene3D" id="3.10.520.10">
    <property type="entry name" value="ApbE-like domains"/>
    <property type="match status" value="1"/>
</dbReference>
<comment type="cofactor">
    <cofactor evidence="1">
        <name>Mg(2+)</name>
        <dbReference type="ChEBI" id="CHEBI:18420"/>
    </cofactor>
</comment>
<evidence type="ECO:0000313" key="13">
    <source>
        <dbReference type="EMBL" id="MFB9136928.1"/>
    </source>
</evidence>
<dbReference type="GO" id="GO:0016740">
    <property type="term" value="F:transferase activity"/>
    <property type="evidence" value="ECO:0007669"/>
    <property type="project" value="UniProtKB-KW"/>
</dbReference>
<comment type="catalytic activity">
    <reaction evidence="11 12">
        <text>L-threonyl-[protein] + FAD = FMN-L-threonyl-[protein] + AMP + H(+)</text>
        <dbReference type="Rhea" id="RHEA:36847"/>
        <dbReference type="Rhea" id="RHEA-COMP:11060"/>
        <dbReference type="Rhea" id="RHEA-COMP:11061"/>
        <dbReference type="ChEBI" id="CHEBI:15378"/>
        <dbReference type="ChEBI" id="CHEBI:30013"/>
        <dbReference type="ChEBI" id="CHEBI:57692"/>
        <dbReference type="ChEBI" id="CHEBI:74257"/>
        <dbReference type="ChEBI" id="CHEBI:456215"/>
        <dbReference type="EC" id="2.7.1.180"/>
    </reaction>
</comment>
<reference evidence="13 14" key="1">
    <citation type="submission" date="2024-09" db="EMBL/GenBank/DDBJ databases">
        <authorList>
            <person name="Sun Q."/>
            <person name="Mori K."/>
        </authorList>
    </citation>
    <scope>NUCLEOTIDE SEQUENCE [LARGE SCALE GENOMIC DNA]</scope>
    <source>
        <strain evidence="13 14">CECT 8064</strain>
    </source>
</reference>
<evidence type="ECO:0000256" key="8">
    <source>
        <dbReference type="ARBA" id="ARBA00022827"/>
    </source>
</evidence>
<dbReference type="Pfam" id="PF02424">
    <property type="entry name" value="ApbE"/>
    <property type="match status" value="1"/>
</dbReference>
<proteinExistence type="inferred from homology"/>
<evidence type="ECO:0000256" key="10">
    <source>
        <dbReference type="ARBA" id="ARBA00031306"/>
    </source>
</evidence>
<dbReference type="InterPro" id="IPR024932">
    <property type="entry name" value="ApbE"/>
</dbReference>
<dbReference type="EMBL" id="JBHMEP010000008">
    <property type="protein sequence ID" value="MFB9136928.1"/>
    <property type="molecule type" value="Genomic_DNA"/>
</dbReference>
<evidence type="ECO:0000256" key="2">
    <source>
        <dbReference type="ARBA" id="ARBA00008282"/>
    </source>
</evidence>
<keyword evidence="9 12" id="KW-0460">Magnesium</keyword>
<dbReference type="PIRSF" id="PIRSF006268">
    <property type="entry name" value="ApbE"/>
    <property type="match status" value="1"/>
</dbReference>
<evidence type="ECO:0000256" key="12">
    <source>
        <dbReference type="PIRNR" id="PIRNR006268"/>
    </source>
</evidence>
<evidence type="ECO:0000256" key="11">
    <source>
        <dbReference type="ARBA" id="ARBA00048540"/>
    </source>
</evidence>
<protein>
    <recommendedName>
        <fullName evidence="4 12">FAD:protein FMN transferase</fullName>
        <ecNumber evidence="3 12">2.7.1.180</ecNumber>
    </recommendedName>
    <alternativeName>
        <fullName evidence="10 12">Flavin transferase</fullName>
    </alternativeName>
</protein>
<evidence type="ECO:0000256" key="3">
    <source>
        <dbReference type="ARBA" id="ARBA00011955"/>
    </source>
</evidence>
<evidence type="ECO:0000256" key="5">
    <source>
        <dbReference type="ARBA" id="ARBA00022630"/>
    </source>
</evidence>
<dbReference type="InterPro" id="IPR003374">
    <property type="entry name" value="ApbE-like_sf"/>
</dbReference>